<evidence type="ECO:0000256" key="1">
    <source>
        <dbReference type="ARBA" id="ARBA00004123"/>
    </source>
</evidence>
<proteinExistence type="predicted"/>
<comment type="subcellular location">
    <subcellularLocation>
        <location evidence="1">Nucleus</location>
    </subcellularLocation>
</comment>
<protein>
    <submittedName>
        <fullName evidence="8">Beta-catenin-like protein 1</fullName>
    </submittedName>
</protein>
<reference evidence="8" key="1">
    <citation type="submission" date="2023-06" db="EMBL/GenBank/DDBJ databases">
        <title>Survivors Of The Sea: Transcriptome response of Skeletonema marinoi to long-term dormancy.</title>
        <authorList>
            <person name="Pinder M.I.M."/>
            <person name="Kourtchenko O."/>
            <person name="Robertson E.K."/>
            <person name="Larsson T."/>
            <person name="Maumus F."/>
            <person name="Osuna-Cruz C.M."/>
            <person name="Vancaester E."/>
            <person name="Stenow R."/>
            <person name="Vandepoele K."/>
            <person name="Ploug H."/>
            <person name="Bruchert V."/>
            <person name="Godhe A."/>
            <person name="Topel M."/>
        </authorList>
    </citation>
    <scope>NUCLEOTIDE SEQUENCE</scope>
    <source>
        <strain evidence="8">R05AC</strain>
    </source>
</reference>
<dbReference type="AlphaFoldDB" id="A0AAD9DH88"/>
<comment type="caution">
    <text evidence="8">The sequence shown here is derived from an EMBL/GenBank/DDBJ whole genome shotgun (WGS) entry which is preliminary data.</text>
</comment>
<dbReference type="EMBL" id="JATAAI010000005">
    <property type="protein sequence ID" value="KAK1745498.1"/>
    <property type="molecule type" value="Genomic_DNA"/>
</dbReference>
<evidence type="ECO:0000256" key="3">
    <source>
        <dbReference type="ARBA" id="ARBA00022737"/>
    </source>
</evidence>
<dbReference type="PANTHER" id="PTHR14978">
    <property type="entry name" value="BETA-CATENIN-LIKE PROTEIN 1 NUCLEAR ASSOCIATED PROTEIN"/>
    <property type="match status" value="1"/>
</dbReference>
<feature type="region of interest" description="Disordered" evidence="6">
    <location>
        <begin position="67"/>
        <end position="113"/>
    </location>
</feature>
<sequence length="765" mass="84116">MSNSAVGGGGGSVMDVLDRVIGLPGSITSALGAKSFIPSKKFSGSKPGYVFRSSDLGTGYYLDEQLQQHQQQDDDNRREKKRPRFEADDQNNEQRSVRFDASRDTTQLIPRSGRLTGSELLAQAEAQQSQQPTPIKTIHDLSSHGIQSSSASFLKTLTKNQLLRAQHMDNPEKFMMNELALNDEIQQFNSVAVNMRSYSYLVQYEVMEGWLTCLNHENSDVAMSVVTVLVELMDPLLLQEQESGGEEEEDEIEGVIMTPMERMDHMNALVTEFVKGGGLDLITSNLGRYDESVEEDAKGVEDVLTLVESLLDLDRAGVLQFDYSSSTTTEKEAGKEMNGSMKNMPSSIVSCICQQTTFLSWLFQRIEKSNDGDSDEATTIATDSSISPAVIKLHASEILSAILQHEDYSGQTNNGLCKLSSLPKYSSAFDDDDPDRKPAASSKEGENGTKQSTIDGMEILLLAIAAYRKQDPQVEVDCEFLENVFDALAASLLREDNVADFVDAEGIELMLRCLRQKVHAGGGALKVLNFALSGASSSANVNRTACETFVSAGGLKVIFPLYMSRKSAIPCPAACSEGGSNLAKKGGKNGSSSSKRAKRAAQARKRWLVEIERNSINVMYALTRHISQDSKYDAHARLLVKFVEEECEKCDRTIELCLKYDEKARIAEYQYFRSDAAEEAEQLGVDVELAALDAKLRGGGDLFHRTCAILSFACVFSKRCHGHVRDQLKMKGSGITVIKEGLTEFAALLADGHQKSQIERFIAEI</sequence>
<dbReference type="InterPro" id="IPR013180">
    <property type="entry name" value="CTNNBL1_N"/>
</dbReference>
<evidence type="ECO:0000256" key="6">
    <source>
        <dbReference type="SAM" id="MobiDB-lite"/>
    </source>
</evidence>
<dbReference type="SMART" id="SM01156">
    <property type="entry name" value="DUF1716"/>
    <property type="match status" value="1"/>
</dbReference>
<keyword evidence="3" id="KW-0677">Repeat</keyword>
<dbReference type="InterPro" id="IPR011989">
    <property type="entry name" value="ARM-like"/>
</dbReference>
<keyword evidence="9" id="KW-1185">Reference proteome</keyword>
<evidence type="ECO:0000256" key="5">
    <source>
        <dbReference type="ARBA" id="ARBA00023242"/>
    </source>
</evidence>
<accession>A0AAD9DH88</accession>
<dbReference type="GO" id="GO:0005681">
    <property type="term" value="C:spliceosomal complex"/>
    <property type="evidence" value="ECO:0007669"/>
    <property type="project" value="TreeGrafter"/>
</dbReference>
<keyword evidence="4" id="KW-0175">Coiled coil</keyword>
<evidence type="ECO:0000313" key="8">
    <source>
        <dbReference type="EMBL" id="KAK1745498.1"/>
    </source>
</evidence>
<dbReference type="Proteomes" id="UP001224775">
    <property type="component" value="Unassembled WGS sequence"/>
</dbReference>
<organism evidence="8 9">
    <name type="scientific">Skeletonema marinoi</name>
    <dbReference type="NCBI Taxonomy" id="267567"/>
    <lineage>
        <taxon>Eukaryota</taxon>
        <taxon>Sar</taxon>
        <taxon>Stramenopiles</taxon>
        <taxon>Ochrophyta</taxon>
        <taxon>Bacillariophyta</taxon>
        <taxon>Coscinodiscophyceae</taxon>
        <taxon>Thalassiosirophycidae</taxon>
        <taxon>Thalassiosirales</taxon>
        <taxon>Skeletonemataceae</taxon>
        <taxon>Skeletonema</taxon>
        <taxon>Skeletonema marinoi-dohrnii complex</taxon>
    </lineage>
</organism>
<gene>
    <name evidence="8" type="ORF">QTG54_003422</name>
</gene>
<evidence type="ECO:0000256" key="4">
    <source>
        <dbReference type="ARBA" id="ARBA00023054"/>
    </source>
</evidence>
<dbReference type="InterPro" id="IPR039678">
    <property type="entry name" value="CTNNBL1"/>
</dbReference>
<evidence type="ECO:0000256" key="2">
    <source>
        <dbReference type="ARBA" id="ARBA00022553"/>
    </source>
</evidence>
<dbReference type="Pfam" id="PF08216">
    <property type="entry name" value="CTNNBL"/>
    <property type="match status" value="3"/>
</dbReference>
<name>A0AAD9DH88_9STRA</name>
<evidence type="ECO:0000313" key="9">
    <source>
        <dbReference type="Proteomes" id="UP001224775"/>
    </source>
</evidence>
<dbReference type="PANTHER" id="PTHR14978:SF0">
    <property type="entry name" value="BETA-CATENIN-LIKE PROTEIN 1"/>
    <property type="match status" value="1"/>
</dbReference>
<keyword evidence="5" id="KW-0539">Nucleus</keyword>
<dbReference type="Gene3D" id="1.25.10.10">
    <property type="entry name" value="Leucine-rich Repeat Variant"/>
    <property type="match status" value="1"/>
</dbReference>
<evidence type="ECO:0000259" key="7">
    <source>
        <dbReference type="SMART" id="SM01156"/>
    </source>
</evidence>
<feature type="region of interest" description="Disordered" evidence="6">
    <location>
        <begin position="427"/>
        <end position="450"/>
    </location>
</feature>
<keyword evidence="2" id="KW-0597">Phosphoprotein</keyword>
<feature type="compositionally biased region" description="Basic and acidic residues" evidence="6">
    <location>
        <begin position="434"/>
        <end position="447"/>
    </location>
</feature>
<feature type="domain" description="Beta-catenin-like protein 1 N-terminal" evidence="7">
    <location>
        <begin position="116"/>
        <end position="226"/>
    </location>
</feature>